<dbReference type="Proteomes" id="UP000183299">
    <property type="component" value="Unassembled WGS sequence"/>
</dbReference>
<dbReference type="GO" id="GO:0003700">
    <property type="term" value="F:DNA-binding transcription factor activity"/>
    <property type="evidence" value="ECO:0007669"/>
    <property type="project" value="InterPro"/>
</dbReference>
<dbReference type="PROSITE" id="PS50931">
    <property type="entry name" value="HTH_LYSR"/>
    <property type="match status" value="1"/>
</dbReference>
<evidence type="ECO:0000256" key="1">
    <source>
        <dbReference type="ARBA" id="ARBA00009437"/>
    </source>
</evidence>
<comment type="similarity">
    <text evidence="1">Belongs to the LysR transcriptional regulatory family.</text>
</comment>
<dbReference type="RefSeq" id="WP_066602068.1">
    <property type="nucleotide sequence ID" value="NZ_FORY01000004.1"/>
</dbReference>
<dbReference type="InterPro" id="IPR036388">
    <property type="entry name" value="WH-like_DNA-bd_sf"/>
</dbReference>
<dbReference type="STRING" id="576117.SAMN04488138_104140"/>
<dbReference type="SUPFAM" id="SSF53850">
    <property type="entry name" value="Periplasmic binding protein-like II"/>
    <property type="match status" value="1"/>
</dbReference>
<evidence type="ECO:0000259" key="5">
    <source>
        <dbReference type="PROSITE" id="PS50931"/>
    </source>
</evidence>
<dbReference type="InterPro" id="IPR005119">
    <property type="entry name" value="LysR_subst-bd"/>
</dbReference>
<dbReference type="Pfam" id="PF03466">
    <property type="entry name" value="LysR_substrate"/>
    <property type="match status" value="1"/>
</dbReference>
<accession>A0A1I3QXF7</accession>
<dbReference type="EMBL" id="FORY01000004">
    <property type="protein sequence ID" value="SFJ38159.1"/>
    <property type="molecule type" value="Genomic_DNA"/>
</dbReference>
<keyword evidence="7" id="KW-1185">Reference proteome</keyword>
<organism evidence="6 7">
    <name type="scientific">Celeribacter halophilus</name>
    <dbReference type="NCBI Taxonomy" id="576117"/>
    <lineage>
        <taxon>Bacteria</taxon>
        <taxon>Pseudomonadati</taxon>
        <taxon>Pseudomonadota</taxon>
        <taxon>Alphaproteobacteria</taxon>
        <taxon>Rhodobacterales</taxon>
        <taxon>Roseobacteraceae</taxon>
        <taxon>Celeribacter</taxon>
    </lineage>
</organism>
<dbReference type="PANTHER" id="PTHR30126">
    <property type="entry name" value="HTH-TYPE TRANSCRIPTIONAL REGULATOR"/>
    <property type="match status" value="1"/>
</dbReference>
<dbReference type="CDD" id="cd05466">
    <property type="entry name" value="PBP2_LTTR_substrate"/>
    <property type="match status" value="1"/>
</dbReference>
<evidence type="ECO:0000256" key="4">
    <source>
        <dbReference type="ARBA" id="ARBA00023163"/>
    </source>
</evidence>
<dbReference type="SUPFAM" id="SSF46785">
    <property type="entry name" value="Winged helix' DNA-binding domain"/>
    <property type="match status" value="1"/>
</dbReference>
<dbReference type="Gene3D" id="3.40.190.290">
    <property type="match status" value="1"/>
</dbReference>
<dbReference type="FunFam" id="1.10.10.10:FF:000001">
    <property type="entry name" value="LysR family transcriptional regulator"/>
    <property type="match status" value="1"/>
</dbReference>
<reference evidence="6 7" key="1">
    <citation type="submission" date="2016-10" db="EMBL/GenBank/DDBJ databases">
        <authorList>
            <person name="de Groot N.N."/>
        </authorList>
    </citation>
    <scope>NUCLEOTIDE SEQUENCE [LARGE SCALE GENOMIC DNA]</scope>
    <source>
        <strain evidence="6 7">CGMCC 1.8891</strain>
    </source>
</reference>
<protein>
    <submittedName>
        <fullName evidence="6">DNA-binding transcriptional regulator, LysR family</fullName>
    </submittedName>
</protein>
<keyword evidence="2" id="KW-0805">Transcription regulation</keyword>
<evidence type="ECO:0000313" key="6">
    <source>
        <dbReference type="EMBL" id="SFJ38159.1"/>
    </source>
</evidence>
<evidence type="ECO:0000313" key="7">
    <source>
        <dbReference type="Proteomes" id="UP000183299"/>
    </source>
</evidence>
<evidence type="ECO:0000256" key="3">
    <source>
        <dbReference type="ARBA" id="ARBA00023125"/>
    </source>
</evidence>
<sequence length="334" mass="37022">MAESTQSSRVLTEFSDRLTLRGLRVFIALEEVRSVAEAAKVLGLSKSNVSQNITTLEQNLGTKLFDRKQKPISLTPAGHVLSLHAHRIMAMVSAAEASLAEFNVDSLPVLNFAIIDDLDASLAPVMATALQSHLANSYICTFSGRSDQVTSRLISRAADIAVTASIPTDIHKFHIQELYREQFVLVTARSKYRPSDDWRETLSQLPFVQYSDAMPVGQLVATHLKRIGFDVPRRFAFETSRSVIATVARAGGWTLATPLSILDASRFRQDVDIYPLPFTGLSRPIYLISRMNELGALPDILAKQFRILLQNELFPEFARTAPNVADALEVHDMP</sequence>
<dbReference type="Pfam" id="PF00126">
    <property type="entry name" value="HTH_1"/>
    <property type="match status" value="1"/>
</dbReference>
<dbReference type="OrthoDB" id="7776850at2"/>
<keyword evidence="3 6" id="KW-0238">DNA-binding</keyword>
<feature type="domain" description="HTH lysR-type" evidence="5">
    <location>
        <begin position="18"/>
        <end position="75"/>
    </location>
</feature>
<dbReference type="GO" id="GO:0000976">
    <property type="term" value="F:transcription cis-regulatory region binding"/>
    <property type="evidence" value="ECO:0007669"/>
    <property type="project" value="TreeGrafter"/>
</dbReference>
<proteinExistence type="inferred from homology"/>
<dbReference type="AlphaFoldDB" id="A0A1I3QXF7"/>
<dbReference type="InterPro" id="IPR036390">
    <property type="entry name" value="WH_DNA-bd_sf"/>
</dbReference>
<evidence type="ECO:0000256" key="2">
    <source>
        <dbReference type="ARBA" id="ARBA00023015"/>
    </source>
</evidence>
<gene>
    <name evidence="6" type="ORF">SAMN04488138_104140</name>
</gene>
<name>A0A1I3QXF7_9RHOB</name>
<dbReference type="InterPro" id="IPR000847">
    <property type="entry name" value="LysR_HTH_N"/>
</dbReference>
<dbReference type="PANTHER" id="PTHR30126:SF39">
    <property type="entry name" value="HTH-TYPE TRANSCRIPTIONAL REGULATOR CYSL"/>
    <property type="match status" value="1"/>
</dbReference>
<dbReference type="Gene3D" id="1.10.10.10">
    <property type="entry name" value="Winged helix-like DNA-binding domain superfamily/Winged helix DNA-binding domain"/>
    <property type="match status" value="1"/>
</dbReference>
<keyword evidence="4" id="KW-0804">Transcription</keyword>
<dbReference type="GeneID" id="98664537"/>